<organism evidence="2 3">
    <name type="scientific">Pseudomonas anguilliseptica</name>
    <dbReference type="NCBI Taxonomy" id="53406"/>
    <lineage>
        <taxon>Bacteria</taxon>
        <taxon>Pseudomonadati</taxon>
        <taxon>Pseudomonadota</taxon>
        <taxon>Gammaproteobacteria</taxon>
        <taxon>Pseudomonadales</taxon>
        <taxon>Pseudomonadaceae</taxon>
        <taxon>Pseudomonas</taxon>
    </lineage>
</organism>
<evidence type="ECO:0000313" key="2">
    <source>
        <dbReference type="EMBL" id="SED01900.1"/>
    </source>
</evidence>
<evidence type="ECO:0000313" key="3">
    <source>
        <dbReference type="Proteomes" id="UP000242849"/>
    </source>
</evidence>
<name>A0A1H4X9L4_PSEAG</name>
<protein>
    <submittedName>
        <fullName evidence="2">Amino acid ABC transporter substrate-binding protein, PAAT family</fullName>
    </submittedName>
</protein>
<proteinExistence type="predicted"/>
<dbReference type="AlphaFoldDB" id="A0A1H4X9L4"/>
<dbReference type="STRING" id="53406.SAMN05421553_1873"/>
<dbReference type="InterPro" id="IPR001638">
    <property type="entry name" value="Solute-binding_3/MltF_N"/>
</dbReference>
<sequence>MPAIRLFTAVWLLCAVSLARAEPLVLLTENLPPFSMAASGGSFAKDADVQGISSDTVRALCSKAQLECQMILRFPWDRQYKQALENKGYGVFSTARTPERESQFKWVGPIVVSDWVLLAKVDSNITLNSLDQAGAYKIGGYRNDAISQFLIDRGVTVQTSLQDKENLNKLEKGLIDLWATDETGGRYQAKLSPLGALKVVHRFNSADLYLAMNKETPDDVVQKLQKALDDMRAQGELGKIKDGYL</sequence>
<evidence type="ECO:0000259" key="1">
    <source>
        <dbReference type="SMART" id="SM00062"/>
    </source>
</evidence>
<accession>A0A1H4X9L4</accession>
<reference evidence="3" key="1">
    <citation type="submission" date="2016-10" db="EMBL/GenBank/DDBJ databases">
        <authorList>
            <person name="Varghese N."/>
            <person name="Submissions S."/>
        </authorList>
    </citation>
    <scope>NUCLEOTIDE SEQUENCE [LARGE SCALE GENOMIC DNA]</scope>
    <source>
        <strain evidence="3">DSM 12111</strain>
    </source>
</reference>
<dbReference type="Pfam" id="PF00497">
    <property type="entry name" value="SBP_bac_3"/>
    <property type="match status" value="1"/>
</dbReference>
<keyword evidence="3" id="KW-1185">Reference proteome</keyword>
<dbReference type="PANTHER" id="PTHR38834">
    <property type="entry name" value="PERIPLASMIC SUBSTRATE BINDING PROTEIN FAMILY 3"/>
    <property type="match status" value="1"/>
</dbReference>
<dbReference type="EMBL" id="FNSC01000001">
    <property type="protein sequence ID" value="SED01900.1"/>
    <property type="molecule type" value="Genomic_DNA"/>
</dbReference>
<gene>
    <name evidence="2" type="ORF">SAMN05421553_1873</name>
</gene>
<dbReference type="PANTHER" id="PTHR38834:SF3">
    <property type="entry name" value="SOLUTE-BINDING PROTEIN FAMILY 3_N-TERMINAL DOMAIN-CONTAINING PROTEIN"/>
    <property type="match status" value="1"/>
</dbReference>
<dbReference type="RefSeq" id="WP_090379515.1">
    <property type="nucleotide sequence ID" value="NZ_FNSC01000001.1"/>
</dbReference>
<dbReference type="Proteomes" id="UP000242849">
    <property type="component" value="Unassembled WGS sequence"/>
</dbReference>
<dbReference type="SUPFAM" id="SSF53850">
    <property type="entry name" value="Periplasmic binding protein-like II"/>
    <property type="match status" value="1"/>
</dbReference>
<dbReference type="SMART" id="SM00062">
    <property type="entry name" value="PBPb"/>
    <property type="match status" value="1"/>
</dbReference>
<dbReference type="Gene3D" id="3.40.190.10">
    <property type="entry name" value="Periplasmic binding protein-like II"/>
    <property type="match status" value="2"/>
</dbReference>
<feature type="domain" description="Solute-binding protein family 3/N-terminal" evidence="1">
    <location>
        <begin position="23"/>
        <end position="245"/>
    </location>
</feature>
<dbReference type="OrthoDB" id="8587856at2"/>